<feature type="coiled-coil region" evidence="1">
    <location>
        <begin position="47"/>
        <end position="74"/>
    </location>
</feature>
<organism evidence="2 3">
    <name type="scientific">Candidatus Falkowbacteria bacterium CG10_big_fil_rev_8_21_14_0_10_37_18</name>
    <dbReference type="NCBI Taxonomy" id="1974562"/>
    <lineage>
        <taxon>Bacteria</taxon>
        <taxon>Candidatus Falkowiibacteriota</taxon>
    </lineage>
</organism>
<evidence type="ECO:0008006" key="4">
    <source>
        <dbReference type="Google" id="ProtNLM"/>
    </source>
</evidence>
<dbReference type="Pfam" id="PF01997">
    <property type="entry name" value="Translin"/>
    <property type="match status" value="1"/>
</dbReference>
<accession>A0A2H0V867</accession>
<evidence type="ECO:0000313" key="3">
    <source>
        <dbReference type="Proteomes" id="UP000229972"/>
    </source>
</evidence>
<sequence length="191" mass="22120">MVNTKFLTRLKQNYRDNESQRRQINSASNNILFEAKKTIFALQRDDLKVAKIKLADMEKNLKDLEKRFGAERLRREGPYRAAAEEYLEGKTFYLTITNKEITAVTGLTLDYEAYLGGLCDLIGEMVRYATNRAAAGKFNEIAKIKKTADDIMSQLVDFDLTGYLRTKYDQARGHLRKLEQMTYEIKLRGKK</sequence>
<dbReference type="InterPro" id="IPR036081">
    <property type="entry name" value="Translin_sf"/>
</dbReference>
<gene>
    <name evidence="2" type="ORF">COT93_03040</name>
</gene>
<proteinExistence type="predicted"/>
<dbReference type="GO" id="GO:0043565">
    <property type="term" value="F:sequence-specific DNA binding"/>
    <property type="evidence" value="ECO:0007669"/>
    <property type="project" value="InterPro"/>
</dbReference>
<dbReference type="AlphaFoldDB" id="A0A2H0V867"/>
<keyword evidence="1" id="KW-0175">Coiled coil</keyword>
<comment type="caution">
    <text evidence="2">The sequence shown here is derived from an EMBL/GenBank/DDBJ whole genome shotgun (WGS) entry which is preliminary data.</text>
</comment>
<dbReference type="PANTHER" id="PTHR10741">
    <property type="entry name" value="TRANSLIN AND TRANSLIN ASSOCIATED PROTEIN X"/>
    <property type="match status" value="1"/>
</dbReference>
<dbReference type="Gene3D" id="1.20.58.2140">
    <property type="match status" value="1"/>
</dbReference>
<dbReference type="EMBL" id="PFAL01000029">
    <property type="protein sequence ID" value="PIR95297.1"/>
    <property type="molecule type" value="Genomic_DNA"/>
</dbReference>
<dbReference type="InterPro" id="IPR002848">
    <property type="entry name" value="Translin_fam"/>
</dbReference>
<name>A0A2H0V867_9BACT</name>
<evidence type="ECO:0000256" key="1">
    <source>
        <dbReference type="SAM" id="Coils"/>
    </source>
</evidence>
<dbReference type="CDD" id="cd14820">
    <property type="entry name" value="TRAX"/>
    <property type="match status" value="1"/>
</dbReference>
<dbReference type="SUPFAM" id="SSF74784">
    <property type="entry name" value="Translin"/>
    <property type="match status" value="1"/>
</dbReference>
<reference evidence="3" key="1">
    <citation type="submission" date="2017-09" db="EMBL/GenBank/DDBJ databases">
        <title>Depth-based differentiation of microbial function through sediment-hosted aquifers and enrichment of novel symbionts in the deep terrestrial subsurface.</title>
        <authorList>
            <person name="Probst A.J."/>
            <person name="Ladd B."/>
            <person name="Jarett J.K."/>
            <person name="Geller-Mcgrath D.E."/>
            <person name="Sieber C.M.K."/>
            <person name="Emerson J.B."/>
            <person name="Anantharaman K."/>
            <person name="Thomas B.C."/>
            <person name="Malmstrom R."/>
            <person name="Stieglmeier M."/>
            <person name="Klingl A."/>
            <person name="Woyke T."/>
            <person name="Ryan C.M."/>
            <person name="Banfield J.F."/>
        </authorList>
    </citation>
    <scope>NUCLEOTIDE SEQUENCE [LARGE SCALE GENOMIC DNA]</scope>
</reference>
<protein>
    <recommendedName>
        <fullName evidence="4">Translin</fullName>
    </recommendedName>
</protein>
<evidence type="ECO:0000313" key="2">
    <source>
        <dbReference type="EMBL" id="PIR95297.1"/>
    </source>
</evidence>
<dbReference type="Proteomes" id="UP000229972">
    <property type="component" value="Unassembled WGS sequence"/>
</dbReference>